<sequence length="60" mass="7018">MITKWRYVKQGENVHVLNLNYTHKAAMIRFYSFDKKASELKGIYLTTSSIDNQSIKILLP</sequence>
<dbReference type="EMBL" id="KP795629">
    <property type="protein sequence ID" value="AKN39011.1"/>
    <property type="molecule type" value="Genomic_DNA"/>
</dbReference>
<dbReference type="AlphaFoldDB" id="A0A0H3ZZV2"/>
<reference evidence="1" key="1">
    <citation type="journal article" date="2015" name="MBio">
        <title>Eco-Evolutionary Dynamics of Episomes among Ecologically Cohesive Bacterial Populations.</title>
        <authorList>
            <person name="Xue H."/>
            <person name="Cordero O.X."/>
            <person name="Camas F.M."/>
            <person name="Trimble W."/>
            <person name="Meyer F."/>
            <person name="Guglielmini J."/>
            <person name="Rocha E.P."/>
            <person name="Polz M.F."/>
        </authorList>
    </citation>
    <scope>NUCLEOTIDE SEQUENCE</scope>
    <source>
        <strain evidence="1">1F_283</strain>
    </source>
</reference>
<protein>
    <submittedName>
        <fullName evidence="1">Uncharacterized protein</fullName>
    </submittedName>
</protein>
<evidence type="ECO:0000313" key="1">
    <source>
        <dbReference type="EMBL" id="AKN39011.1"/>
    </source>
</evidence>
<organism evidence="1">
    <name type="scientific">Vibrio splendidus</name>
    <dbReference type="NCBI Taxonomy" id="29497"/>
    <lineage>
        <taxon>Bacteria</taxon>
        <taxon>Pseudomonadati</taxon>
        <taxon>Pseudomonadota</taxon>
        <taxon>Gammaproteobacteria</taxon>
        <taxon>Vibrionales</taxon>
        <taxon>Vibrionaceae</taxon>
        <taxon>Vibrio</taxon>
    </lineage>
</organism>
<proteinExistence type="predicted"/>
<accession>A0A0H3ZZV2</accession>
<name>A0A0H3ZZV2_VIBSP</name>